<sequence length="140" mass="14839">MTKINIFAASAVALTLAAPVAAQNAIIGYDVDGDGMLTGAEFRDVLDKARSFPGFDVNGDGMLDEAEFATFYDGLEVDVADDATPLTLVDYDTNGDGMLDEVEYATAYFAGYDLNADGALDAAELVDLENDLGDDIKFDN</sequence>
<dbReference type="OrthoDB" id="5470953at2"/>
<dbReference type="PROSITE" id="PS50222">
    <property type="entry name" value="EF_HAND_2"/>
    <property type="match status" value="2"/>
</dbReference>
<dbReference type="AlphaFoldDB" id="A0A0M6YM51"/>
<proteinExistence type="predicted"/>
<dbReference type="RefSeq" id="WP_055086775.1">
    <property type="nucleotide sequence ID" value="NZ_CXSU01000012.1"/>
</dbReference>
<dbReference type="Proteomes" id="UP000049222">
    <property type="component" value="Unassembled WGS sequence"/>
</dbReference>
<evidence type="ECO:0000313" key="3">
    <source>
        <dbReference type="EMBL" id="CTQ51020.1"/>
    </source>
</evidence>
<reference evidence="3 4" key="1">
    <citation type="submission" date="2015-07" db="EMBL/GenBank/DDBJ databases">
        <authorList>
            <person name="Noorani M."/>
        </authorList>
    </citation>
    <scope>NUCLEOTIDE SEQUENCE [LARGE SCALE GENOMIC DNA]</scope>
    <source>
        <strain evidence="3 4">CECT 7802</strain>
    </source>
</reference>
<dbReference type="InterPro" id="IPR002048">
    <property type="entry name" value="EF_hand_dom"/>
</dbReference>
<evidence type="ECO:0000256" key="1">
    <source>
        <dbReference type="SAM" id="SignalP"/>
    </source>
</evidence>
<feature type="signal peptide" evidence="1">
    <location>
        <begin position="1"/>
        <end position="24"/>
    </location>
</feature>
<organism evidence="3 4">
    <name type="scientific">Jannaschia donghaensis</name>
    <dbReference type="NCBI Taxonomy" id="420998"/>
    <lineage>
        <taxon>Bacteria</taxon>
        <taxon>Pseudomonadati</taxon>
        <taxon>Pseudomonadota</taxon>
        <taxon>Alphaproteobacteria</taxon>
        <taxon>Rhodobacterales</taxon>
        <taxon>Roseobacteraceae</taxon>
        <taxon>Jannaschia</taxon>
    </lineage>
</organism>
<dbReference type="EMBL" id="CXSU01000012">
    <property type="protein sequence ID" value="CTQ51020.1"/>
    <property type="molecule type" value="Genomic_DNA"/>
</dbReference>
<feature type="domain" description="EF-hand" evidence="2">
    <location>
        <begin position="29"/>
        <end position="52"/>
    </location>
</feature>
<evidence type="ECO:0000259" key="2">
    <source>
        <dbReference type="PROSITE" id="PS50222"/>
    </source>
</evidence>
<protein>
    <submittedName>
        <fullName evidence="3">EF hand</fullName>
    </submittedName>
</protein>
<dbReference type="Pfam" id="PF13499">
    <property type="entry name" value="EF-hand_7"/>
    <property type="match status" value="1"/>
</dbReference>
<accession>A0A0M6YM51</accession>
<keyword evidence="1" id="KW-0732">Signal</keyword>
<evidence type="ECO:0000313" key="4">
    <source>
        <dbReference type="Proteomes" id="UP000049222"/>
    </source>
</evidence>
<dbReference type="InterPro" id="IPR011992">
    <property type="entry name" value="EF-hand-dom_pair"/>
</dbReference>
<dbReference type="InterPro" id="IPR018247">
    <property type="entry name" value="EF_Hand_1_Ca_BS"/>
</dbReference>
<feature type="domain" description="EF-hand" evidence="2">
    <location>
        <begin position="55"/>
        <end position="78"/>
    </location>
</feature>
<dbReference type="Gene3D" id="1.10.238.10">
    <property type="entry name" value="EF-hand"/>
    <property type="match status" value="1"/>
</dbReference>
<gene>
    <name evidence="3" type="ORF">JDO7802_03054</name>
</gene>
<dbReference type="PROSITE" id="PS00018">
    <property type="entry name" value="EF_HAND_1"/>
    <property type="match status" value="3"/>
</dbReference>
<dbReference type="GO" id="GO:0005509">
    <property type="term" value="F:calcium ion binding"/>
    <property type="evidence" value="ECO:0007669"/>
    <property type="project" value="InterPro"/>
</dbReference>
<keyword evidence="4" id="KW-1185">Reference proteome</keyword>
<dbReference type="SUPFAM" id="SSF47473">
    <property type="entry name" value="EF-hand"/>
    <property type="match status" value="1"/>
</dbReference>
<feature type="chain" id="PRO_5005808200" evidence="1">
    <location>
        <begin position="25"/>
        <end position="140"/>
    </location>
</feature>
<dbReference type="STRING" id="420998.JDO7802_03054"/>
<dbReference type="Pfam" id="PF13202">
    <property type="entry name" value="EF-hand_5"/>
    <property type="match status" value="2"/>
</dbReference>
<name>A0A0M6YM51_9RHOB</name>